<feature type="transmembrane region" description="Helical" evidence="1">
    <location>
        <begin position="88"/>
        <end position="105"/>
    </location>
</feature>
<dbReference type="EMBL" id="DTHJ01000116">
    <property type="protein sequence ID" value="HHS63051.1"/>
    <property type="molecule type" value="Genomic_DNA"/>
</dbReference>
<reference evidence="3" key="1">
    <citation type="journal article" date="2020" name="mSystems">
        <title>Genome- and Community-Level Interaction Insights into Carbon Utilization and Element Cycling Functions of Hydrothermarchaeota in Hydrothermal Sediment.</title>
        <authorList>
            <person name="Zhou Z."/>
            <person name="Liu Y."/>
            <person name="Xu W."/>
            <person name="Pan J."/>
            <person name="Luo Z.H."/>
            <person name="Li M."/>
        </authorList>
    </citation>
    <scope>NUCLEOTIDE SEQUENCE [LARGE SCALE GENOMIC DNA]</scope>
    <source>
        <strain evidence="3">SpSt-783</strain>
    </source>
</reference>
<accession>A0A7C6AFW9</accession>
<feature type="transmembrane region" description="Helical" evidence="1">
    <location>
        <begin position="60"/>
        <end position="81"/>
    </location>
</feature>
<gene>
    <name evidence="3" type="ORF">ENV70_05505</name>
</gene>
<feature type="transmembrane region" description="Helical" evidence="1">
    <location>
        <begin position="331"/>
        <end position="351"/>
    </location>
</feature>
<evidence type="ECO:0000259" key="2">
    <source>
        <dbReference type="Pfam" id="PF13231"/>
    </source>
</evidence>
<dbReference type="InterPro" id="IPR038731">
    <property type="entry name" value="RgtA/B/C-like"/>
</dbReference>
<feature type="transmembrane region" description="Helical" evidence="1">
    <location>
        <begin position="140"/>
        <end position="156"/>
    </location>
</feature>
<feature type="domain" description="Glycosyltransferase RgtA/B/C/D-like" evidence="2">
    <location>
        <begin position="67"/>
        <end position="204"/>
    </location>
</feature>
<dbReference type="AlphaFoldDB" id="A0A7C6AFW9"/>
<evidence type="ECO:0000256" key="1">
    <source>
        <dbReference type="SAM" id="Phobius"/>
    </source>
</evidence>
<keyword evidence="1" id="KW-1133">Transmembrane helix</keyword>
<protein>
    <recommendedName>
        <fullName evidence="2">Glycosyltransferase RgtA/B/C/D-like domain-containing protein</fullName>
    </recommendedName>
</protein>
<feature type="transmembrane region" description="Helical" evidence="1">
    <location>
        <begin position="306"/>
        <end position="325"/>
    </location>
</feature>
<feature type="transmembrane region" description="Helical" evidence="1">
    <location>
        <begin position="278"/>
        <end position="299"/>
    </location>
</feature>
<keyword evidence="1" id="KW-0472">Membrane</keyword>
<feature type="transmembrane region" description="Helical" evidence="1">
    <location>
        <begin position="200"/>
        <end position="220"/>
    </location>
</feature>
<name>A0A7C6AFW9_UNCW3</name>
<sequence length="504" mass="59688">MNRIISIRQDLFKSKYTVWSIVLLVALLPRIFRILYPYAWFEDTAYLYHSFAYKSGLKPFLHTITVHPPAIEYLLAFFYNVFGVSYRVAEIFTGIVISISALLLFDCTRRIFNEFIALIVIICFSFSSLLFRYHIFEREVFTLFLSISVFWLIIRMPKNFYNGLLPGLISGLGLGIKFSGLFIFFSMLGYFLYQRNLRAVFFSLLGFVITTGLTWGYFLSAYKPHSYYQLILFHFYKGCGGPVVLRFLDTFVRDLNFLWILGGSGLILSLFISNRFLVYPIILFTLYTIFFLFISSTYWPHNMIDLLFPLSLANGIGLYYLYNFFKQPEKNIIPLIFISISGIIFISLGSANPRYYKGLGYIKRNEFKQVIDFIQNHTPDKIPIYAPHYIANESERFKVVDYEELIGPYFMMLKIIENKLEKKDLYKKLNWYELVEETLPLWRYDLNEMIKQRKVSCVVWDRISPEWSLMYNIDTLLENKHSFFYNAGYRIRYISSNYTVWLLE</sequence>
<feature type="transmembrane region" description="Helical" evidence="1">
    <location>
        <begin position="255"/>
        <end position="272"/>
    </location>
</feature>
<proteinExistence type="predicted"/>
<feature type="transmembrane region" description="Helical" evidence="1">
    <location>
        <begin position="21"/>
        <end position="40"/>
    </location>
</feature>
<keyword evidence="1" id="KW-0812">Transmembrane</keyword>
<feature type="transmembrane region" description="Helical" evidence="1">
    <location>
        <begin position="168"/>
        <end position="193"/>
    </location>
</feature>
<feature type="transmembrane region" description="Helical" evidence="1">
    <location>
        <begin position="111"/>
        <end position="133"/>
    </location>
</feature>
<dbReference type="Pfam" id="PF13231">
    <property type="entry name" value="PMT_2"/>
    <property type="match status" value="1"/>
</dbReference>
<evidence type="ECO:0000313" key="3">
    <source>
        <dbReference type="EMBL" id="HHS63051.1"/>
    </source>
</evidence>
<comment type="caution">
    <text evidence="3">The sequence shown here is derived from an EMBL/GenBank/DDBJ whole genome shotgun (WGS) entry which is preliminary data.</text>
</comment>
<organism evidence="3">
    <name type="scientific">candidate division WOR-3 bacterium</name>
    <dbReference type="NCBI Taxonomy" id="2052148"/>
    <lineage>
        <taxon>Bacteria</taxon>
        <taxon>Bacteria division WOR-3</taxon>
    </lineage>
</organism>